<evidence type="ECO:0000256" key="12">
    <source>
        <dbReference type="ARBA" id="ARBA00023306"/>
    </source>
</evidence>
<dbReference type="SUPFAM" id="SSF46785">
    <property type="entry name" value="Winged helix' DNA-binding domain"/>
    <property type="match status" value="1"/>
</dbReference>
<dbReference type="Gene3D" id="3.40.50.300">
    <property type="entry name" value="P-loop containing nucleotide triphosphate hydrolases"/>
    <property type="match status" value="1"/>
</dbReference>
<evidence type="ECO:0000259" key="15">
    <source>
        <dbReference type="PROSITE" id="PS50901"/>
    </source>
</evidence>
<accession>A0A3B1CXD9</accession>
<dbReference type="Pfam" id="PF01580">
    <property type="entry name" value="FtsK_SpoIIIE"/>
    <property type="match status" value="1"/>
</dbReference>
<evidence type="ECO:0000256" key="14">
    <source>
        <dbReference type="SAM" id="Phobius"/>
    </source>
</evidence>
<feature type="transmembrane region" description="Helical" evidence="14">
    <location>
        <begin position="181"/>
        <end position="206"/>
    </location>
</feature>
<dbReference type="PROSITE" id="PS50901">
    <property type="entry name" value="FTSK"/>
    <property type="match status" value="1"/>
</dbReference>
<evidence type="ECO:0000256" key="8">
    <source>
        <dbReference type="ARBA" id="ARBA00022840"/>
    </source>
</evidence>
<gene>
    <name evidence="16" type="ORF">MNBD_NITROSPIRAE01-774</name>
</gene>
<evidence type="ECO:0000256" key="6">
    <source>
        <dbReference type="ARBA" id="ARBA00022741"/>
    </source>
</evidence>
<keyword evidence="9 14" id="KW-1133">Transmembrane helix</keyword>
<feature type="region of interest" description="Disordered" evidence="13">
    <location>
        <begin position="746"/>
        <end position="767"/>
    </location>
</feature>
<feature type="transmembrane region" description="Helical" evidence="14">
    <location>
        <begin position="49"/>
        <end position="68"/>
    </location>
</feature>
<feature type="domain" description="FtsK" evidence="15">
    <location>
        <begin position="432"/>
        <end position="623"/>
    </location>
</feature>
<dbReference type="PANTHER" id="PTHR22683:SF41">
    <property type="entry name" value="DNA TRANSLOCASE FTSK"/>
    <property type="match status" value="1"/>
</dbReference>
<dbReference type="InterPro" id="IPR027417">
    <property type="entry name" value="P-loop_NTPase"/>
</dbReference>
<feature type="transmembrane region" description="Helical" evidence="14">
    <location>
        <begin position="132"/>
        <end position="152"/>
    </location>
</feature>
<dbReference type="CDD" id="cd01127">
    <property type="entry name" value="TrwB_TraG_TraD_VirD4"/>
    <property type="match status" value="1"/>
</dbReference>
<evidence type="ECO:0000256" key="1">
    <source>
        <dbReference type="ARBA" id="ARBA00004651"/>
    </source>
</evidence>
<dbReference type="InterPro" id="IPR041027">
    <property type="entry name" value="FtsK_alpha"/>
</dbReference>
<dbReference type="SUPFAM" id="SSF52540">
    <property type="entry name" value="P-loop containing nucleoside triphosphate hydrolases"/>
    <property type="match status" value="1"/>
</dbReference>
<dbReference type="GO" id="GO:0005886">
    <property type="term" value="C:plasma membrane"/>
    <property type="evidence" value="ECO:0007669"/>
    <property type="project" value="UniProtKB-SubCell"/>
</dbReference>
<evidence type="ECO:0000256" key="9">
    <source>
        <dbReference type="ARBA" id="ARBA00022989"/>
    </source>
</evidence>
<keyword evidence="8" id="KW-0067">ATP-binding</keyword>
<feature type="region of interest" description="Disordered" evidence="13">
    <location>
        <begin position="680"/>
        <end position="703"/>
    </location>
</feature>
<organism evidence="16">
    <name type="scientific">hydrothermal vent metagenome</name>
    <dbReference type="NCBI Taxonomy" id="652676"/>
    <lineage>
        <taxon>unclassified sequences</taxon>
        <taxon>metagenomes</taxon>
        <taxon>ecological metagenomes</taxon>
    </lineage>
</organism>
<dbReference type="Pfam" id="PF17854">
    <property type="entry name" value="FtsK_alpha"/>
    <property type="match status" value="1"/>
</dbReference>
<keyword evidence="7" id="KW-0159">Chromosome partition</keyword>
<evidence type="ECO:0000256" key="10">
    <source>
        <dbReference type="ARBA" id="ARBA00023125"/>
    </source>
</evidence>
<keyword evidence="6" id="KW-0547">Nucleotide-binding</keyword>
<dbReference type="Pfam" id="PF09397">
    <property type="entry name" value="FtsK_gamma"/>
    <property type="match status" value="1"/>
</dbReference>
<dbReference type="PANTHER" id="PTHR22683">
    <property type="entry name" value="SPORULATION PROTEIN RELATED"/>
    <property type="match status" value="1"/>
</dbReference>
<dbReference type="InterPro" id="IPR036388">
    <property type="entry name" value="WH-like_DNA-bd_sf"/>
</dbReference>
<dbReference type="GO" id="GO:0007059">
    <property type="term" value="P:chromosome segregation"/>
    <property type="evidence" value="ECO:0007669"/>
    <property type="project" value="UniProtKB-KW"/>
</dbReference>
<dbReference type="InterPro" id="IPR018541">
    <property type="entry name" value="Ftsk_gamma"/>
</dbReference>
<sequence>MQSQLLVHQLIIENVCDKFETFEELLKSVAIRARHLIPKVTDKTYIDEVVGIAFILFALLIAVSLASYSPADPSFSTVTSNIEVQNAVGKIGAGFAEFFVQIFGVSSYLLPVFFLIIGVTQIRVKPAARNNASLITGFALMAISLATLRQIVWKSPVETTLLIAEPYNNGGMIGEIVAGFFLHYFALTGAYIIFSSLLLIGAMLAFPFSPTRSLKQGLGILRALKTGGLRAWRGHKEKKDAFEGEGALSPAQQVVAELEEAPRVNRQPEIASAPPQIATKPKQEIFDFDQEDIGDYRLPPLTLLSDPPLMTGGMSQKELIAQSHILQKKLRDFGVEGRVTQVHPGPVITMFEFAPAAGVKLNKITSLSDDLALGMRALSVRIVAPLPGKPTVGIEIPNPKREAVFLKEVLSSPAHNRISSILKLALGKDIFGNPFSTDLSKMPHLLIAGATGSGKSVGLNSMVLSILFSSTPAEVKMLMIDPKMLEFTLYDGIPHLITPVIVRPKAASAALKKMVAEMQRRYELLSEKSVRNIESYNKLAAQSEDMDLLPYIVVFIDELADLMMVASKDVEDSIARLAQMARAAGIHLVLATQRPSVDVLTGLIKANFPARIAFNVSSKTDSRTILDANGAEKLLGKGDMLYLSAGTGKLTRVHGAYIAEDEVKKVVTFIKEQSQPYYESAFSEGESSEKEYSDETSDDRDDRYEDARELVISTRQASASFLQRRMRVGYPRAARMIEMMEEDGLIGPAVGSKPREVFVRKEEGDHV</sequence>
<dbReference type="Gene3D" id="1.10.10.10">
    <property type="entry name" value="Winged helix-like DNA-binding domain superfamily/Winged helix DNA-binding domain"/>
    <property type="match status" value="1"/>
</dbReference>
<dbReference type="InterPro" id="IPR002543">
    <property type="entry name" value="FtsK_dom"/>
</dbReference>
<keyword evidence="10" id="KW-0238">DNA-binding</keyword>
<dbReference type="InterPro" id="IPR036390">
    <property type="entry name" value="WH_DNA-bd_sf"/>
</dbReference>
<evidence type="ECO:0000256" key="5">
    <source>
        <dbReference type="ARBA" id="ARBA00022692"/>
    </source>
</evidence>
<keyword evidence="5 14" id="KW-0812">Transmembrane</keyword>
<keyword evidence="12" id="KW-0131">Cell cycle</keyword>
<evidence type="ECO:0000256" key="7">
    <source>
        <dbReference type="ARBA" id="ARBA00022829"/>
    </source>
</evidence>
<comment type="subcellular location">
    <subcellularLocation>
        <location evidence="1">Cell membrane</location>
        <topology evidence="1">Multi-pass membrane protein</topology>
    </subcellularLocation>
</comment>
<dbReference type="EMBL" id="UOGF01000040">
    <property type="protein sequence ID" value="VAX28578.1"/>
    <property type="molecule type" value="Genomic_DNA"/>
</dbReference>
<dbReference type="Pfam" id="PF13491">
    <property type="entry name" value="FtsK_4TM"/>
    <property type="match status" value="1"/>
</dbReference>
<name>A0A3B1CXD9_9ZZZZ</name>
<dbReference type="InterPro" id="IPR050206">
    <property type="entry name" value="FtsK/SpoIIIE/SftA"/>
</dbReference>
<keyword evidence="11 14" id="KW-0472">Membrane</keyword>
<proteinExistence type="inferred from homology"/>
<dbReference type="GO" id="GO:0051301">
    <property type="term" value="P:cell division"/>
    <property type="evidence" value="ECO:0007669"/>
    <property type="project" value="UniProtKB-KW"/>
</dbReference>
<feature type="compositionally biased region" description="Basic and acidic residues" evidence="13">
    <location>
        <begin position="753"/>
        <end position="767"/>
    </location>
</feature>
<dbReference type="GO" id="GO:0003677">
    <property type="term" value="F:DNA binding"/>
    <property type="evidence" value="ECO:0007669"/>
    <property type="project" value="UniProtKB-KW"/>
</dbReference>
<dbReference type="SMART" id="SM00843">
    <property type="entry name" value="Ftsk_gamma"/>
    <property type="match status" value="1"/>
</dbReference>
<dbReference type="AlphaFoldDB" id="A0A3B1CXD9"/>
<keyword evidence="3" id="KW-1003">Cell membrane</keyword>
<evidence type="ECO:0000256" key="3">
    <source>
        <dbReference type="ARBA" id="ARBA00022475"/>
    </source>
</evidence>
<evidence type="ECO:0000256" key="2">
    <source>
        <dbReference type="ARBA" id="ARBA00006474"/>
    </source>
</evidence>
<dbReference type="InterPro" id="IPR025199">
    <property type="entry name" value="FtsK_4TM"/>
</dbReference>
<dbReference type="Gene3D" id="3.30.980.40">
    <property type="match status" value="1"/>
</dbReference>
<protein>
    <submittedName>
        <fullName evidence="16">DNA translocase FtsK</fullName>
    </submittedName>
</protein>
<evidence type="ECO:0000313" key="16">
    <source>
        <dbReference type="EMBL" id="VAX28578.1"/>
    </source>
</evidence>
<dbReference type="GO" id="GO:0005524">
    <property type="term" value="F:ATP binding"/>
    <property type="evidence" value="ECO:0007669"/>
    <property type="project" value="UniProtKB-KW"/>
</dbReference>
<reference evidence="16" key="1">
    <citation type="submission" date="2018-06" db="EMBL/GenBank/DDBJ databases">
        <authorList>
            <person name="Zhirakovskaya E."/>
        </authorList>
    </citation>
    <scope>NUCLEOTIDE SEQUENCE</scope>
</reference>
<comment type="similarity">
    <text evidence="2">Belongs to the FtsK/SpoIIIE/SftA family.</text>
</comment>
<evidence type="ECO:0000256" key="11">
    <source>
        <dbReference type="ARBA" id="ARBA00023136"/>
    </source>
</evidence>
<evidence type="ECO:0000256" key="13">
    <source>
        <dbReference type="SAM" id="MobiDB-lite"/>
    </source>
</evidence>
<keyword evidence="4" id="KW-0132">Cell division</keyword>
<evidence type="ECO:0000256" key="4">
    <source>
        <dbReference type="ARBA" id="ARBA00022618"/>
    </source>
</evidence>
<feature type="transmembrane region" description="Helical" evidence="14">
    <location>
        <begin position="98"/>
        <end position="120"/>
    </location>
</feature>